<dbReference type="InterPro" id="IPR013518">
    <property type="entry name" value="K_chnl_inward-rec_Kir_cyto"/>
</dbReference>
<comment type="catalytic activity">
    <reaction evidence="11">
        <text>K(+)(in) = K(+)(out)</text>
        <dbReference type="Rhea" id="RHEA:29463"/>
        <dbReference type="ChEBI" id="CHEBI:29103"/>
    </reaction>
</comment>
<organism evidence="17 18">
    <name type="scientific">Pristionchus entomophagus</name>
    <dbReference type="NCBI Taxonomy" id="358040"/>
    <lineage>
        <taxon>Eukaryota</taxon>
        <taxon>Metazoa</taxon>
        <taxon>Ecdysozoa</taxon>
        <taxon>Nematoda</taxon>
        <taxon>Chromadorea</taxon>
        <taxon>Rhabditida</taxon>
        <taxon>Rhabditina</taxon>
        <taxon>Diplogasteromorpha</taxon>
        <taxon>Diplogasteroidea</taxon>
        <taxon>Neodiplogasteridae</taxon>
        <taxon>Pristionchus</taxon>
    </lineage>
</organism>
<keyword evidence="18" id="KW-1185">Reference proteome</keyword>
<evidence type="ECO:0000256" key="12">
    <source>
        <dbReference type="RuleBase" id="RU003822"/>
    </source>
</evidence>
<keyword evidence="7 14" id="KW-1133">Transmembrane helix</keyword>
<dbReference type="Gene3D" id="1.10.287.70">
    <property type="match status" value="1"/>
</dbReference>
<dbReference type="InterPro" id="IPR040445">
    <property type="entry name" value="Kir_TM"/>
</dbReference>
<sequence length="627" mass="71733">GLIRAHPRTIRFTRGRLTRAAMNRKKPIVGLTPTVAALLSSAERRERDIMEPEQERLVGRQDEDAPPPPIHQTKYTRFFRTPKIGSRRIRNRLVQKQGICNISLKNVPKQRRKYFSDIFTTIIEMKWRWCLLFFSFQFAFSWCFFSCIYYTIAYSHGDFVHTNDTNWKPCIGNVQSGLNVFIFSFTTQTTIDTQLRYPTDECTLVVLTMCVQFMWGVMSQTLMAGVIFSKLARPIKRAATLIFSKNAVICLRDGKLCLLFRVGDMRKSSLAEAHVRLQMIKRCITYEGELLPFHQFDMDVGYDQGLDRVFVIWPITICHEIDENSPLYEVSMESLQTDKFEIIAILEGVVESVGSTTQARTSYLPSEILWGKRFEKLVHYKKENGQYNIDYAKFHNVYDIKTPKCSAKELEEMREAGMYDEREYQLLPPDGRGCIRLLDENQLLNPVNEPAEQTDTDEPPGQILRIDSDIEDNDTDEGNLELVDYGFRKKSMCVDKKLSIRSSHVSLAQSPSHTSAYFRSPPIDGSDMPSTSHGCRCTANGCGGISGNMNSKRYSHQDTLQPPSPHMLRHINSLPPSPTENRLSTDSNEILLPTRPVSHMTYRTRDRVSSAGSAELQTDESKLVDGF</sequence>
<keyword evidence="5 12" id="KW-0851">Voltage-gated channel</keyword>
<evidence type="ECO:0000256" key="10">
    <source>
        <dbReference type="ARBA" id="ARBA00023303"/>
    </source>
</evidence>
<keyword evidence="10 12" id="KW-0407">Ion channel</keyword>
<dbReference type="EMBL" id="BTSX01000006">
    <property type="protein sequence ID" value="GMT05788.1"/>
    <property type="molecule type" value="Genomic_DNA"/>
</dbReference>
<evidence type="ECO:0000259" key="15">
    <source>
        <dbReference type="Pfam" id="PF01007"/>
    </source>
</evidence>
<dbReference type="Proteomes" id="UP001432027">
    <property type="component" value="Unassembled WGS sequence"/>
</dbReference>
<reference evidence="17" key="1">
    <citation type="submission" date="2023-10" db="EMBL/GenBank/DDBJ databases">
        <title>Genome assembly of Pristionchus species.</title>
        <authorList>
            <person name="Yoshida K."/>
            <person name="Sommer R.J."/>
        </authorList>
    </citation>
    <scope>NUCLEOTIDE SEQUENCE</scope>
    <source>
        <strain evidence="17">RS0144</strain>
    </source>
</reference>
<dbReference type="InterPro" id="IPR041647">
    <property type="entry name" value="IRK_C"/>
</dbReference>
<feature type="non-terminal residue" evidence="17">
    <location>
        <position position="1"/>
    </location>
</feature>
<keyword evidence="2 12" id="KW-0813">Transport</keyword>
<dbReference type="GO" id="GO:0034702">
    <property type="term" value="C:monoatomic ion channel complex"/>
    <property type="evidence" value="ECO:0007669"/>
    <property type="project" value="UniProtKB-KW"/>
</dbReference>
<dbReference type="GO" id="GO:0005886">
    <property type="term" value="C:plasma membrane"/>
    <property type="evidence" value="ECO:0007669"/>
    <property type="project" value="TreeGrafter"/>
</dbReference>
<dbReference type="GO" id="GO:0005242">
    <property type="term" value="F:inward rectifier potassium channel activity"/>
    <property type="evidence" value="ECO:0007669"/>
    <property type="project" value="InterPro"/>
</dbReference>
<dbReference type="FunFam" id="2.60.40.1400:FF:000001">
    <property type="entry name" value="G protein-activated inward rectifier potassium channel 2"/>
    <property type="match status" value="1"/>
</dbReference>
<comment type="subcellular location">
    <subcellularLocation>
        <location evidence="1 12">Membrane</location>
        <topology evidence="1 12">Multi-pass membrane protein</topology>
    </subcellularLocation>
</comment>
<accession>A0AAV5UHK4</accession>
<dbReference type="GO" id="GO:1990573">
    <property type="term" value="P:potassium ion import across plasma membrane"/>
    <property type="evidence" value="ECO:0007669"/>
    <property type="project" value="TreeGrafter"/>
</dbReference>
<dbReference type="PANTHER" id="PTHR11767">
    <property type="entry name" value="INWARD RECTIFIER POTASSIUM CHANNEL"/>
    <property type="match status" value="1"/>
</dbReference>
<evidence type="ECO:0000256" key="13">
    <source>
        <dbReference type="SAM" id="MobiDB-lite"/>
    </source>
</evidence>
<dbReference type="GO" id="GO:0034765">
    <property type="term" value="P:regulation of monoatomic ion transmembrane transport"/>
    <property type="evidence" value="ECO:0007669"/>
    <property type="project" value="TreeGrafter"/>
</dbReference>
<dbReference type="SUPFAM" id="SSF81296">
    <property type="entry name" value="E set domains"/>
    <property type="match status" value="1"/>
</dbReference>
<dbReference type="Gene3D" id="2.60.40.1400">
    <property type="entry name" value="G protein-activated inward rectifier potassium channel 1"/>
    <property type="match status" value="1"/>
</dbReference>
<evidence type="ECO:0000256" key="9">
    <source>
        <dbReference type="ARBA" id="ARBA00023136"/>
    </source>
</evidence>
<keyword evidence="6 12" id="KW-0630">Potassium</keyword>
<comment type="similarity">
    <text evidence="12">Belongs to the inward rectifier-type potassium channel (TC 1.A.2.1) family.</text>
</comment>
<evidence type="ECO:0000256" key="11">
    <source>
        <dbReference type="ARBA" id="ARBA00034430"/>
    </source>
</evidence>
<feature type="transmembrane region" description="Helical" evidence="14">
    <location>
        <begin position="129"/>
        <end position="152"/>
    </location>
</feature>
<evidence type="ECO:0000256" key="8">
    <source>
        <dbReference type="ARBA" id="ARBA00023065"/>
    </source>
</evidence>
<dbReference type="SUPFAM" id="SSF81324">
    <property type="entry name" value="Voltage-gated potassium channels"/>
    <property type="match status" value="1"/>
</dbReference>
<evidence type="ECO:0000259" key="16">
    <source>
        <dbReference type="Pfam" id="PF17655"/>
    </source>
</evidence>
<evidence type="ECO:0000256" key="5">
    <source>
        <dbReference type="ARBA" id="ARBA00022882"/>
    </source>
</evidence>
<evidence type="ECO:0000256" key="7">
    <source>
        <dbReference type="ARBA" id="ARBA00022989"/>
    </source>
</evidence>
<feature type="region of interest" description="Disordered" evidence="13">
    <location>
        <begin position="50"/>
        <end position="72"/>
    </location>
</feature>
<keyword evidence="3 12" id="KW-0633">Potassium transport</keyword>
<keyword evidence="8 12" id="KW-0406">Ion transport</keyword>
<dbReference type="InterPro" id="IPR014756">
    <property type="entry name" value="Ig_E-set"/>
</dbReference>
<evidence type="ECO:0000313" key="18">
    <source>
        <dbReference type="Proteomes" id="UP001432027"/>
    </source>
</evidence>
<dbReference type="InterPro" id="IPR016449">
    <property type="entry name" value="K_chnl_inward-rec_Kir"/>
</dbReference>
<feature type="compositionally biased region" description="Basic and acidic residues" evidence="13">
    <location>
        <begin position="50"/>
        <end position="63"/>
    </location>
</feature>
<evidence type="ECO:0000256" key="3">
    <source>
        <dbReference type="ARBA" id="ARBA00022538"/>
    </source>
</evidence>
<evidence type="ECO:0000313" key="17">
    <source>
        <dbReference type="EMBL" id="GMT05788.1"/>
    </source>
</evidence>
<dbReference type="PANTHER" id="PTHR11767:SF102">
    <property type="entry name" value="INWARDLY RECTIFYING POTASSIUM CHANNEL 1, ISOFORM F"/>
    <property type="match status" value="1"/>
</dbReference>
<dbReference type="PRINTS" id="PR01320">
    <property type="entry name" value="KIRCHANNEL"/>
</dbReference>
<comment type="caution">
    <text evidence="17">The sequence shown here is derived from an EMBL/GenBank/DDBJ whole genome shotgun (WGS) entry which is preliminary data.</text>
</comment>
<proteinExistence type="inferred from homology"/>
<name>A0AAV5UHK4_9BILA</name>
<evidence type="ECO:0000256" key="1">
    <source>
        <dbReference type="ARBA" id="ARBA00004141"/>
    </source>
</evidence>
<feature type="region of interest" description="Disordered" evidence="13">
    <location>
        <begin position="603"/>
        <end position="627"/>
    </location>
</feature>
<dbReference type="Pfam" id="PF01007">
    <property type="entry name" value="IRK"/>
    <property type="match status" value="1"/>
</dbReference>
<evidence type="ECO:0008006" key="19">
    <source>
        <dbReference type="Google" id="ProtNLM"/>
    </source>
</evidence>
<dbReference type="AlphaFoldDB" id="A0AAV5UHK4"/>
<evidence type="ECO:0000256" key="2">
    <source>
        <dbReference type="ARBA" id="ARBA00022448"/>
    </source>
</evidence>
<feature type="domain" description="Inward rectifier potassium channel C-terminal" evidence="16">
    <location>
        <begin position="241"/>
        <end position="414"/>
    </location>
</feature>
<gene>
    <name evidence="17" type="ORF">PENTCL1PPCAC_27962</name>
</gene>
<evidence type="ECO:0000256" key="4">
    <source>
        <dbReference type="ARBA" id="ARBA00022692"/>
    </source>
</evidence>
<evidence type="ECO:0000256" key="6">
    <source>
        <dbReference type="ARBA" id="ARBA00022958"/>
    </source>
</evidence>
<keyword evidence="4 12" id="KW-0812">Transmembrane</keyword>
<evidence type="ECO:0000256" key="14">
    <source>
        <dbReference type="SAM" id="Phobius"/>
    </source>
</evidence>
<protein>
    <recommendedName>
        <fullName evidence="19">Irk-2</fullName>
    </recommendedName>
</protein>
<feature type="domain" description="Potassium channel inwardly rectifying transmembrane" evidence="15">
    <location>
        <begin position="94"/>
        <end position="234"/>
    </location>
</feature>
<dbReference type="Pfam" id="PF17655">
    <property type="entry name" value="IRK_C"/>
    <property type="match status" value="1"/>
</dbReference>
<keyword evidence="9 14" id="KW-0472">Membrane</keyword>